<dbReference type="OrthoDB" id="10541797at2759"/>
<reference evidence="1 2" key="1">
    <citation type="journal article" date="2018" name="Sci. Rep.">
        <title>Genomic signatures of local adaptation to the degree of environmental predictability in rotifers.</title>
        <authorList>
            <person name="Franch-Gras L."/>
            <person name="Hahn C."/>
            <person name="Garcia-Roger E.M."/>
            <person name="Carmona M.J."/>
            <person name="Serra M."/>
            <person name="Gomez A."/>
        </authorList>
    </citation>
    <scope>NUCLEOTIDE SEQUENCE [LARGE SCALE GENOMIC DNA]</scope>
    <source>
        <strain evidence="1">HYR1</strain>
    </source>
</reference>
<accession>A0A3M7PDT1</accession>
<comment type="caution">
    <text evidence="1">The sequence shown here is derived from an EMBL/GenBank/DDBJ whole genome shotgun (WGS) entry which is preliminary data.</text>
</comment>
<protein>
    <recommendedName>
        <fullName evidence="3">RNA-directed DNA polymerase from mobile element jockey-like</fullName>
    </recommendedName>
</protein>
<keyword evidence="2" id="KW-1185">Reference proteome</keyword>
<evidence type="ECO:0000313" key="1">
    <source>
        <dbReference type="EMBL" id="RMZ97212.1"/>
    </source>
</evidence>
<organism evidence="1 2">
    <name type="scientific">Brachionus plicatilis</name>
    <name type="common">Marine rotifer</name>
    <name type="synonym">Brachionus muelleri</name>
    <dbReference type="NCBI Taxonomy" id="10195"/>
    <lineage>
        <taxon>Eukaryota</taxon>
        <taxon>Metazoa</taxon>
        <taxon>Spiralia</taxon>
        <taxon>Gnathifera</taxon>
        <taxon>Rotifera</taxon>
        <taxon>Eurotatoria</taxon>
        <taxon>Monogononta</taxon>
        <taxon>Pseudotrocha</taxon>
        <taxon>Ploima</taxon>
        <taxon>Brachionidae</taxon>
        <taxon>Brachionus</taxon>
    </lineage>
</organism>
<dbReference type="EMBL" id="REGN01011543">
    <property type="protein sequence ID" value="RMZ97212.1"/>
    <property type="molecule type" value="Genomic_DNA"/>
</dbReference>
<dbReference type="SUPFAM" id="SSF56219">
    <property type="entry name" value="DNase I-like"/>
    <property type="match status" value="1"/>
</dbReference>
<evidence type="ECO:0008006" key="3">
    <source>
        <dbReference type="Google" id="ProtNLM"/>
    </source>
</evidence>
<proteinExistence type="predicted"/>
<name>A0A3M7PDT1_BRAPC</name>
<feature type="non-terminal residue" evidence="1">
    <location>
        <position position="1"/>
    </location>
</feature>
<gene>
    <name evidence="1" type="ORF">BpHYR1_025999</name>
</gene>
<sequence length="367" mass="42931">SDNFTRNLPLYQSDIPIKKIKGRPFGGQCWLLDNTCELLGNEFLGRHLSYIHIKIHGYELVIIGVYMPFYNRKNKNKNQPISSDIPVVVLGDFNEDFFRPPGTNPFDQILLKFVNDHDFLPVDTIQVQRVPFTYSKSGPNNFVLIECNILDDEENLSDHRALNLNVLFQKRRGSSQKDYEPTPTNHSNNINFTNADTLNFYNSSLSSHLRELCSRFVDPGNPVSDCQVHIDEFYNKICKSINLAVSETKAYEFSLSQKCSINNQKTAQKKNSWFDHEMKRLKQELVSLRDQIKLNATPELIEKRKQLKKVFRRTQRQNLYLQEVKQQEKLETLSRLKNKNKFWRFIRNNTNIIIKEKLDNLGLNRGL</sequence>
<evidence type="ECO:0000313" key="2">
    <source>
        <dbReference type="Proteomes" id="UP000276133"/>
    </source>
</evidence>
<dbReference type="Proteomes" id="UP000276133">
    <property type="component" value="Unassembled WGS sequence"/>
</dbReference>
<dbReference type="AlphaFoldDB" id="A0A3M7PDT1"/>
<dbReference type="InterPro" id="IPR036691">
    <property type="entry name" value="Endo/exonu/phosph_ase_sf"/>
</dbReference>
<dbReference type="Gene3D" id="3.60.10.10">
    <property type="entry name" value="Endonuclease/exonuclease/phosphatase"/>
    <property type="match status" value="1"/>
</dbReference>